<feature type="transmembrane region" description="Helical" evidence="11">
    <location>
        <begin position="12"/>
        <end position="30"/>
    </location>
</feature>
<dbReference type="PIRSF" id="PIRSF001296">
    <property type="entry name" value="K_ATPase_KdpC"/>
    <property type="match status" value="1"/>
</dbReference>
<evidence type="ECO:0000256" key="3">
    <source>
        <dbReference type="ARBA" id="ARBA00022538"/>
    </source>
</evidence>
<keyword evidence="10 11" id="KW-0472">Membrane</keyword>
<dbReference type="Proteomes" id="UP001299546">
    <property type="component" value="Unassembled WGS sequence"/>
</dbReference>
<dbReference type="EMBL" id="JAJCIS010000009">
    <property type="protein sequence ID" value="MCB7388138.1"/>
    <property type="molecule type" value="Genomic_DNA"/>
</dbReference>
<dbReference type="Pfam" id="PF02669">
    <property type="entry name" value="KdpC"/>
    <property type="match status" value="1"/>
</dbReference>
<dbReference type="InterPro" id="IPR003820">
    <property type="entry name" value="KdpC"/>
</dbReference>
<reference evidence="12 13" key="1">
    <citation type="submission" date="2021-10" db="EMBL/GenBank/DDBJ databases">
        <title>Collection of gut derived symbiotic bacterial strains cultured from healthy donors.</title>
        <authorList>
            <person name="Lin H."/>
            <person name="Littmann E."/>
            <person name="Kohout C."/>
            <person name="Pamer E.G."/>
        </authorList>
    </citation>
    <scope>NUCLEOTIDE SEQUENCE [LARGE SCALE GENOMIC DNA]</scope>
    <source>
        <strain evidence="12 13">DFI.1.165</strain>
    </source>
</reference>
<comment type="subcellular location">
    <subcellularLocation>
        <location evidence="11">Cell membrane</location>
        <topology evidence="11">Single-pass membrane protein</topology>
    </subcellularLocation>
</comment>
<keyword evidence="9 11" id="KW-0406">Ion transport</keyword>
<keyword evidence="7 11" id="KW-0630">Potassium</keyword>
<keyword evidence="5 11" id="KW-0547">Nucleotide-binding</keyword>
<evidence type="ECO:0000256" key="9">
    <source>
        <dbReference type="ARBA" id="ARBA00023065"/>
    </source>
</evidence>
<keyword evidence="6 11" id="KW-0067">ATP-binding</keyword>
<evidence type="ECO:0000256" key="7">
    <source>
        <dbReference type="ARBA" id="ARBA00022958"/>
    </source>
</evidence>
<dbReference type="PANTHER" id="PTHR30042">
    <property type="entry name" value="POTASSIUM-TRANSPORTING ATPASE C CHAIN"/>
    <property type="match status" value="1"/>
</dbReference>
<evidence type="ECO:0000256" key="11">
    <source>
        <dbReference type="HAMAP-Rule" id="MF_00276"/>
    </source>
</evidence>
<evidence type="ECO:0000256" key="10">
    <source>
        <dbReference type="ARBA" id="ARBA00023136"/>
    </source>
</evidence>
<evidence type="ECO:0000313" key="12">
    <source>
        <dbReference type="EMBL" id="MCB7388138.1"/>
    </source>
</evidence>
<dbReference type="RefSeq" id="WP_066730619.1">
    <property type="nucleotide sequence ID" value="NZ_JAJCIQ010000009.1"/>
</dbReference>
<proteinExistence type="inferred from homology"/>
<keyword evidence="8 11" id="KW-1133">Transmembrane helix</keyword>
<keyword evidence="4 11" id="KW-0812">Transmembrane</keyword>
<protein>
    <recommendedName>
        <fullName evidence="11">Potassium-transporting ATPase KdpC subunit</fullName>
    </recommendedName>
    <alternativeName>
        <fullName evidence="11">ATP phosphohydrolase [potassium-transporting] C chain</fullName>
    </alternativeName>
    <alternativeName>
        <fullName evidence="11">Potassium-binding and translocating subunit C</fullName>
    </alternativeName>
    <alternativeName>
        <fullName evidence="11">Potassium-translocating ATPase C chain</fullName>
    </alternativeName>
</protein>
<comment type="caution">
    <text evidence="12">The sequence shown here is derived from an EMBL/GenBank/DDBJ whole genome shotgun (WGS) entry which is preliminary data.</text>
</comment>
<dbReference type="NCBIfam" id="TIGR00681">
    <property type="entry name" value="kdpC"/>
    <property type="match status" value="1"/>
</dbReference>
<comment type="function">
    <text evidence="11">Part of the high-affinity ATP-driven potassium transport (or Kdp) system, which catalyzes the hydrolysis of ATP coupled with the electrogenic transport of potassium into the cytoplasm. This subunit acts as a catalytic chaperone that increases the ATP-binding affinity of the ATP-hydrolyzing subunit KdpB by the formation of a transient KdpB/KdpC/ATP ternary complex.</text>
</comment>
<evidence type="ECO:0000256" key="1">
    <source>
        <dbReference type="ARBA" id="ARBA00022448"/>
    </source>
</evidence>
<evidence type="ECO:0000256" key="5">
    <source>
        <dbReference type="ARBA" id="ARBA00022741"/>
    </source>
</evidence>
<dbReference type="HAMAP" id="MF_00276">
    <property type="entry name" value="KdpC"/>
    <property type="match status" value="1"/>
</dbReference>
<sequence length="202" mass="22418">METKKSKTVWKVLGLFLILMLITGVIYPLVVTAISQAAFKEKANGSIIEVDGKKYGSVLLAQQFTGDEYLWGRVMNLDTSTYTDENGDTVMYAGPTNLTPASEDYEKLIAKRVEKLRKANPEKADEEIPVDLVTVSGSGLDPHISPEAAKYQVERIADTRGMEPEEVQKIIDKYTEGRFFGVLGEKTVNVLEVNLELEGILK</sequence>
<organism evidence="12 13">
    <name type="scientific">Bariatricus massiliensis</name>
    <dbReference type="NCBI Taxonomy" id="1745713"/>
    <lineage>
        <taxon>Bacteria</taxon>
        <taxon>Bacillati</taxon>
        <taxon>Bacillota</taxon>
        <taxon>Clostridia</taxon>
        <taxon>Lachnospirales</taxon>
        <taxon>Lachnospiraceae</taxon>
        <taxon>Bariatricus</taxon>
    </lineage>
</organism>
<keyword evidence="1 11" id="KW-0813">Transport</keyword>
<keyword evidence="3 11" id="KW-0633">Potassium transport</keyword>
<accession>A0ABS8DI94</accession>
<dbReference type="PANTHER" id="PTHR30042:SF2">
    <property type="entry name" value="POTASSIUM-TRANSPORTING ATPASE KDPC SUBUNIT"/>
    <property type="match status" value="1"/>
</dbReference>
<comment type="similarity">
    <text evidence="11">Belongs to the KdpC family.</text>
</comment>
<evidence type="ECO:0000256" key="8">
    <source>
        <dbReference type="ARBA" id="ARBA00022989"/>
    </source>
</evidence>
<dbReference type="NCBIfam" id="NF001454">
    <property type="entry name" value="PRK00315.1"/>
    <property type="match status" value="1"/>
</dbReference>
<name>A0ABS8DI94_9FIRM</name>
<comment type="subunit">
    <text evidence="11">The system is composed of three essential subunits: KdpA, KdpB and KdpC.</text>
</comment>
<gene>
    <name evidence="11 12" type="primary">kdpC</name>
    <name evidence="12" type="ORF">LIZ65_12660</name>
</gene>
<keyword evidence="2 11" id="KW-1003">Cell membrane</keyword>
<evidence type="ECO:0000256" key="2">
    <source>
        <dbReference type="ARBA" id="ARBA00022475"/>
    </source>
</evidence>
<evidence type="ECO:0000313" key="13">
    <source>
        <dbReference type="Proteomes" id="UP001299546"/>
    </source>
</evidence>
<evidence type="ECO:0000256" key="6">
    <source>
        <dbReference type="ARBA" id="ARBA00022840"/>
    </source>
</evidence>
<evidence type="ECO:0000256" key="4">
    <source>
        <dbReference type="ARBA" id="ARBA00022692"/>
    </source>
</evidence>
<keyword evidence="13" id="KW-1185">Reference proteome</keyword>